<dbReference type="PROSITE" id="PS00010">
    <property type="entry name" value="ASX_HYDROXYL"/>
    <property type="match status" value="2"/>
</dbReference>
<dbReference type="SMART" id="SM00181">
    <property type="entry name" value="EGF"/>
    <property type="match status" value="4"/>
</dbReference>
<dbReference type="InterPro" id="IPR018097">
    <property type="entry name" value="EGF_Ca-bd_CS"/>
</dbReference>
<feature type="disulfide bond" evidence="5">
    <location>
        <begin position="100"/>
        <end position="110"/>
    </location>
</feature>
<keyword evidence="3 5" id="KW-1015">Disulfide bond</keyword>
<feature type="domain" description="EGF-like" evidence="6">
    <location>
        <begin position="232"/>
        <end position="268"/>
    </location>
</feature>
<dbReference type="PROSITE" id="PS01187">
    <property type="entry name" value="EGF_CA"/>
    <property type="match status" value="2"/>
</dbReference>
<feature type="domain" description="EGF-like" evidence="6">
    <location>
        <begin position="96"/>
        <end position="131"/>
    </location>
</feature>
<dbReference type="InterPro" id="IPR013032">
    <property type="entry name" value="EGF-like_CS"/>
</dbReference>
<reference evidence="7 8" key="1">
    <citation type="journal article" date="2020" name="Nature">
        <title>Six reference-quality genomes reveal evolution of bat adaptations.</title>
        <authorList>
            <person name="Jebb D."/>
            <person name="Huang Z."/>
            <person name="Pippel M."/>
            <person name="Hughes G.M."/>
            <person name="Lavrichenko K."/>
            <person name="Devanna P."/>
            <person name="Winkler S."/>
            <person name="Jermiin L.S."/>
            <person name="Skirmuntt E.C."/>
            <person name="Katzourakis A."/>
            <person name="Burkitt-Gray L."/>
            <person name="Ray D.A."/>
            <person name="Sullivan K.A.M."/>
            <person name="Roscito J.G."/>
            <person name="Kirilenko B.M."/>
            <person name="Davalos L.M."/>
            <person name="Corthals A.P."/>
            <person name="Power M.L."/>
            <person name="Jones G."/>
            <person name="Ransome R.D."/>
            <person name="Dechmann D.K.N."/>
            <person name="Locatelli A.G."/>
            <person name="Puechmaille S.J."/>
            <person name="Fedrigo O."/>
            <person name="Jarvis E.D."/>
            <person name="Hiller M."/>
            <person name="Vernes S.C."/>
            <person name="Myers E.W."/>
            <person name="Teeling E.C."/>
        </authorList>
    </citation>
    <scope>NUCLEOTIDE SEQUENCE [LARGE SCALE GENOMIC DNA]</scope>
    <source>
        <strain evidence="7">MRhiFer1</strain>
        <tissue evidence="7">Lung</tissue>
    </source>
</reference>
<proteinExistence type="predicted"/>
<feature type="domain" description="EGF-like" evidence="6">
    <location>
        <begin position="58"/>
        <end position="94"/>
    </location>
</feature>
<dbReference type="Gene3D" id="2.10.25.10">
    <property type="entry name" value="Laminin"/>
    <property type="match status" value="4"/>
</dbReference>
<evidence type="ECO:0000256" key="4">
    <source>
        <dbReference type="ARBA" id="ARBA00023180"/>
    </source>
</evidence>
<dbReference type="Proteomes" id="UP000585614">
    <property type="component" value="Unassembled WGS sequence"/>
</dbReference>
<dbReference type="SMART" id="SM00179">
    <property type="entry name" value="EGF_CA"/>
    <property type="match status" value="3"/>
</dbReference>
<dbReference type="AlphaFoldDB" id="A0A7J7REJ5"/>
<feature type="domain" description="EGF-like" evidence="6">
    <location>
        <begin position="174"/>
        <end position="212"/>
    </location>
</feature>
<accession>A0A7J7REJ5</accession>
<dbReference type="SUPFAM" id="SSF57196">
    <property type="entry name" value="EGF/Laminin"/>
    <property type="match status" value="4"/>
</dbReference>
<evidence type="ECO:0000313" key="7">
    <source>
        <dbReference type="EMBL" id="KAF6274493.1"/>
    </source>
</evidence>
<evidence type="ECO:0000256" key="3">
    <source>
        <dbReference type="ARBA" id="ARBA00023157"/>
    </source>
</evidence>
<sequence>MGDRAADNTRGLPGCVSTTETGGISLPYIENVHGFMNKPQEEQFVKISVNSRVPGSLQLDACNSNPCLHGGNCENIYSFYHCSCPVGWAGPHGELNVDECFSNPCNHGKCSNRAAAYYCRCEPGHTGVNGDVGIDNCQSYQGANGATCISDTRGYSCLGFGNFTGKFCRDTRLPPTVCGNETNLTCYNRGDCAEFQGEPQCVCRPGFTGECQSIQQRVGFHCFCLFSVCERDIDECALDPCFNGGLCQDLLDGFQCVSEIPGISEHCEADLSGLSSPVSLSLCQNLFQLLSYLILRLNDGPVVEWGQQEAS</sequence>
<dbReference type="PROSITE" id="PS50026">
    <property type="entry name" value="EGF_3"/>
    <property type="match status" value="5"/>
</dbReference>
<evidence type="ECO:0000256" key="2">
    <source>
        <dbReference type="ARBA" id="ARBA00022737"/>
    </source>
</evidence>
<dbReference type="InterPro" id="IPR000742">
    <property type="entry name" value="EGF"/>
</dbReference>
<dbReference type="InterPro" id="IPR001881">
    <property type="entry name" value="EGF-like_Ca-bd_dom"/>
</dbReference>
<dbReference type="EMBL" id="JACAGC010000027">
    <property type="protein sequence ID" value="KAF6274493.1"/>
    <property type="molecule type" value="Genomic_DNA"/>
</dbReference>
<keyword evidence="1 5" id="KW-0245">EGF-like domain</keyword>
<dbReference type="CDD" id="cd00054">
    <property type="entry name" value="EGF_CA"/>
    <property type="match status" value="2"/>
</dbReference>
<feature type="domain" description="EGF-like" evidence="6">
    <location>
        <begin position="133"/>
        <end position="169"/>
    </location>
</feature>
<dbReference type="FunFam" id="2.10.25.10:FF:000095">
    <property type="entry name" value="Notch, isoform B"/>
    <property type="match status" value="1"/>
</dbReference>
<gene>
    <name evidence="7" type="ORF">mRhiFer1_003327</name>
</gene>
<keyword evidence="4" id="KW-0325">Glycoprotein</keyword>
<dbReference type="Pfam" id="PF12661">
    <property type="entry name" value="hEGF"/>
    <property type="match status" value="2"/>
</dbReference>
<dbReference type="GO" id="GO:0005509">
    <property type="term" value="F:calcium ion binding"/>
    <property type="evidence" value="ECO:0007669"/>
    <property type="project" value="InterPro"/>
</dbReference>
<dbReference type="FunFam" id="2.10.25.10:FF:000348">
    <property type="entry name" value="Crumbs 1, cell polarity complex component"/>
    <property type="match status" value="1"/>
</dbReference>
<name>A0A7J7REJ5_RHIFE</name>
<dbReference type="InterPro" id="IPR051022">
    <property type="entry name" value="Notch_Cell-Fate_Det"/>
</dbReference>
<dbReference type="Pfam" id="PF00008">
    <property type="entry name" value="EGF"/>
    <property type="match status" value="2"/>
</dbReference>
<evidence type="ECO:0000256" key="1">
    <source>
        <dbReference type="ARBA" id="ARBA00022536"/>
    </source>
</evidence>
<dbReference type="PANTHER" id="PTHR24049">
    <property type="entry name" value="CRUMBS FAMILY MEMBER"/>
    <property type="match status" value="1"/>
</dbReference>
<dbReference type="InterPro" id="IPR000152">
    <property type="entry name" value="EGF-type_Asp/Asn_hydroxyl_site"/>
</dbReference>
<organism evidence="7 8">
    <name type="scientific">Rhinolophus ferrumequinum</name>
    <name type="common">Greater horseshoe bat</name>
    <dbReference type="NCBI Taxonomy" id="59479"/>
    <lineage>
        <taxon>Eukaryota</taxon>
        <taxon>Metazoa</taxon>
        <taxon>Chordata</taxon>
        <taxon>Craniata</taxon>
        <taxon>Vertebrata</taxon>
        <taxon>Euteleostomi</taxon>
        <taxon>Mammalia</taxon>
        <taxon>Eutheria</taxon>
        <taxon>Laurasiatheria</taxon>
        <taxon>Chiroptera</taxon>
        <taxon>Yinpterochiroptera</taxon>
        <taxon>Rhinolophoidea</taxon>
        <taxon>Rhinolophidae</taxon>
        <taxon>Rhinolophinae</taxon>
        <taxon>Rhinolophus</taxon>
    </lineage>
</organism>
<comment type="caution">
    <text evidence="7">The sequence shown here is derived from an EMBL/GenBank/DDBJ whole genome shotgun (WGS) entry which is preliminary data.</text>
</comment>
<evidence type="ECO:0000259" key="6">
    <source>
        <dbReference type="PROSITE" id="PS50026"/>
    </source>
</evidence>
<protein>
    <submittedName>
        <fullName evidence="7">Crumbs cell polarity complex component 1</fullName>
    </submittedName>
</protein>
<keyword evidence="2" id="KW-0677">Repeat</keyword>
<comment type="caution">
    <text evidence="5">Lacks conserved residue(s) required for the propagation of feature annotation.</text>
</comment>
<evidence type="ECO:0000313" key="8">
    <source>
        <dbReference type="Proteomes" id="UP000585614"/>
    </source>
</evidence>
<evidence type="ECO:0000256" key="5">
    <source>
        <dbReference type="PROSITE-ProRule" id="PRU00076"/>
    </source>
</evidence>